<dbReference type="AlphaFoldDB" id="M7NVX0"/>
<dbReference type="PANTHER" id="PTHR30349:SF82">
    <property type="entry name" value="INTEGRASE_RECOMBINASE YOEC-RELATED"/>
    <property type="match status" value="1"/>
</dbReference>
<evidence type="ECO:0000313" key="4">
    <source>
        <dbReference type="Proteomes" id="UP000011919"/>
    </source>
</evidence>
<dbReference type="PANTHER" id="PTHR30349">
    <property type="entry name" value="PHAGE INTEGRASE-RELATED"/>
    <property type="match status" value="1"/>
</dbReference>
<dbReference type="PROSITE" id="PS51898">
    <property type="entry name" value="TYR_RECOMBINASE"/>
    <property type="match status" value="1"/>
</dbReference>
<protein>
    <submittedName>
        <fullName evidence="3">Tyrosine recombinase XerD</fullName>
    </submittedName>
</protein>
<reference evidence="3 4" key="1">
    <citation type="journal article" date="2013" name="Genome Announc.">
        <title>Draft Genome Sequence of Bhargavaea cecembensis Strain DSE10T, Isolated from a Deep-Sea Sediment Sample Collected at a Depth of 5,904 m from the Chagos-Laccadive Ridge System in the Indian Ocean.</title>
        <authorList>
            <person name="Shivaji S."/>
            <person name="Ara S."/>
            <person name="Begum Z."/>
            <person name="Ruth M."/>
            <person name="Singh A."/>
            <person name="Kumar Pinnaka A."/>
        </authorList>
    </citation>
    <scope>NUCLEOTIDE SEQUENCE [LARGE SCALE GENOMIC DNA]</scope>
    <source>
        <strain evidence="3 4">DSE10</strain>
    </source>
</reference>
<dbReference type="RefSeq" id="WP_008300048.1">
    <property type="nucleotide sequence ID" value="NZ_AOFT01000011.1"/>
</dbReference>
<dbReference type="InterPro" id="IPR002104">
    <property type="entry name" value="Integrase_catalytic"/>
</dbReference>
<dbReference type="SUPFAM" id="SSF56349">
    <property type="entry name" value="DNA breaking-rejoining enzymes"/>
    <property type="match status" value="1"/>
</dbReference>
<proteinExistence type="predicted"/>
<evidence type="ECO:0000259" key="2">
    <source>
        <dbReference type="PROSITE" id="PS51898"/>
    </source>
</evidence>
<dbReference type="GO" id="GO:0015074">
    <property type="term" value="P:DNA integration"/>
    <property type="evidence" value="ECO:0007669"/>
    <property type="project" value="InterPro"/>
</dbReference>
<dbReference type="InterPro" id="IPR011010">
    <property type="entry name" value="DNA_brk_join_enz"/>
</dbReference>
<dbReference type="InterPro" id="IPR050090">
    <property type="entry name" value="Tyrosine_recombinase_XerCD"/>
</dbReference>
<accession>M7NVX0</accession>
<gene>
    <name evidence="3" type="primary">xerD_2</name>
    <name evidence="3" type="ORF">C772_02268</name>
</gene>
<dbReference type="EMBL" id="AOFT01000011">
    <property type="protein sequence ID" value="EMR05780.1"/>
    <property type="molecule type" value="Genomic_DNA"/>
</dbReference>
<sequence length="194" mass="22200">MANLTQNRKGSEVNVQPLRTQHEINSFIETLEIAPKTAARNKLLFILGIHTGLRMGDIVKLRIEDVRGKSSFMIQEGKTKKRRTVHLDSIMADIADYLADKPETGWLFPSLKGEGHITVTQVYRIMTDAGKAIGRDDIGTHTCRKTFGYHYYQRTKDVATLMEVFNHSNQATTKRYIGIRDDEIKNSLKNFRLF</sequence>
<keyword evidence="4" id="KW-1185">Reference proteome</keyword>
<dbReference type="Pfam" id="PF00589">
    <property type="entry name" value="Phage_integrase"/>
    <property type="match status" value="1"/>
</dbReference>
<keyword evidence="1" id="KW-0233">DNA recombination</keyword>
<dbReference type="eggNOG" id="COG0582">
    <property type="taxonomic scope" value="Bacteria"/>
</dbReference>
<dbReference type="STRING" id="1235279.C772_02268"/>
<dbReference type="OrthoDB" id="9788852at2"/>
<feature type="domain" description="Tyr recombinase" evidence="2">
    <location>
        <begin position="13"/>
        <end position="189"/>
    </location>
</feature>
<dbReference type="GO" id="GO:0006310">
    <property type="term" value="P:DNA recombination"/>
    <property type="evidence" value="ECO:0007669"/>
    <property type="project" value="UniProtKB-KW"/>
</dbReference>
<comment type="caution">
    <text evidence="3">The sequence shown here is derived from an EMBL/GenBank/DDBJ whole genome shotgun (WGS) entry which is preliminary data.</text>
</comment>
<dbReference type="InterPro" id="IPR013762">
    <property type="entry name" value="Integrase-like_cat_sf"/>
</dbReference>
<organism evidence="3 4">
    <name type="scientific">Bhargavaea cecembensis DSE10</name>
    <dbReference type="NCBI Taxonomy" id="1235279"/>
    <lineage>
        <taxon>Bacteria</taxon>
        <taxon>Bacillati</taxon>
        <taxon>Bacillota</taxon>
        <taxon>Bacilli</taxon>
        <taxon>Bacillales</taxon>
        <taxon>Caryophanaceae</taxon>
        <taxon>Bhargavaea</taxon>
    </lineage>
</organism>
<name>M7NVX0_9BACL</name>
<dbReference type="Proteomes" id="UP000011919">
    <property type="component" value="Unassembled WGS sequence"/>
</dbReference>
<evidence type="ECO:0000313" key="3">
    <source>
        <dbReference type="EMBL" id="EMR05780.1"/>
    </source>
</evidence>
<dbReference type="Gene3D" id="1.10.443.10">
    <property type="entry name" value="Intergrase catalytic core"/>
    <property type="match status" value="1"/>
</dbReference>
<evidence type="ECO:0000256" key="1">
    <source>
        <dbReference type="ARBA" id="ARBA00023172"/>
    </source>
</evidence>
<dbReference type="GO" id="GO:0003677">
    <property type="term" value="F:DNA binding"/>
    <property type="evidence" value="ECO:0007669"/>
    <property type="project" value="InterPro"/>
</dbReference>